<protein>
    <submittedName>
        <fullName evidence="1">Uncharacterized protein</fullName>
    </submittedName>
</protein>
<organism evidence="1 2">
    <name type="scientific">Paenibacillus endophyticus</name>
    <dbReference type="NCBI Taxonomy" id="1294268"/>
    <lineage>
        <taxon>Bacteria</taxon>
        <taxon>Bacillati</taxon>
        <taxon>Bacillota</taxon>
        <taxon>Bacilli</taxon>
        <taxon>Bacillales</taxon>
        <taxon>Paenibacillaceae</taxon>
        <taxon>Paenibacillus</taxon>
    </lineage>
</organism>
<name>A0A7W5CA05_9BACL</name>
<sequence>MFFHLTFFEILKVFQPIFIGQRSLSPTDTLTHWYNSISLFTLQEYDFSFCTVNKNNILIIFRNYSYLKFFMI</sequence>
<dbReference type="Proteomes" id="UP000518605">
    <property type="component" value="Unassembled WGS sequence"/>
</dbReference>
<keyword evidence="2" id="KW-1185">Reference proteome</keyword>
<dbReference type="EMBL" id="JACHXW010000012">
    <property type="protein sequence ID" value="MBB3153891.1"/>
    <property type="molecule type" value="Genomic_DNA"/>
</dbReference>
<gene>
    <name evidence="1" type="ORF">FHS16_003966</name>
</gene>
<dbReference type="AlphaFoldDB" id="A0A7W5CA05"/>
<proteinExistence type="predicted"/>
<evidence type="ECO:0000313" key="2">
    <source>
        <dbReference type="Proteomes" id="UP000518605"/>
    </source>
</evidence>
<comment type="caution">
    <text evidence="1">The sequence shown here is derived from an EMBL/GenBank/DDBJ whole genome shotgun (WGS) entry which is preliminary data.</text>
</comment>
<reference evidence="1 2" key="1">
    <citation type="submission" date="2020-08" db="EMBL/GenBank/DDBJ databases">
        <title>Genomic Encyclopedia of Type Strains, Phase III (KMG-III): the genomes of soil and plant-associated and newly described type strains.</title>
        <authorList>
            <person name="Whitman W."/>
        </authorList>
    </citation>
    <scope>NUCLEOTIDE SEQUENCE [LARGE SCALE GENOMIC DNA]</scope>
    <source>
        <strain evidence="1 2">CECT 8234</strain>
    </source>
</reference>
<accession>A0A7W5CA05</accession>
<evidence type="ECO:0000313" key="1">
    <source>
        <dbReference type="EMBL" id="MBB3153891.1"/>
    </source>
</evidence>